<name>A0A385AGX6_9CAUD</name>
<evidence type="ECO:0000313" key="1">
    <source>
        <dbReference type="EMBL" id="AXN53397.1"/>
    </source>
</evidence>
<dbReference type="Proteomes" id="UP000262397">
    <property type="component" value="Segment"/>
</dbReference>
<accession>A0A385AGX6</accession>
<keyword evidence="2" id="KW-1185">Reference proteome</keyword>
<proteinExistence type="predicted"/>
<sequence>MLVMWNILFKEGRVMIGDSQGVGILKKMAGIGTLDNYPPPLFF</sequence>
<evidence type="ECO:0000313" key="2">
    <source>
        <dbReference type="Proteomes" id="UP000262397"/>
    </source>
</evidence>
<reference evidence="1" key="1">
    <citation type="submission" date="2018-07" db="EMBL/GenBank/DDBJ databases">
        <authorList>
            <person name="Quirk P.G."/>
            <person name="Krulwich T.A."/>
        </authorList>
    </citation>
    <scope>NUCLEOTIDE SEQUENCE [LARGE SCALE GENOMIC DNA]</scope>
</reference>
<protein>
    <submittedName>
        <fullName evidence="1">Uncharacterized protein</fullName>
    </submittedName>
</protein>
<dbReference type="EMBL" id="MH674343">
    <property type="protein sequence ID" value="AXN53397.1"/>
    <property type="molecule type" value="Genomic_DNA"/>
</dbReference>
<gene>
    <name evidence="1" type="ORF">Drs3_00016</name>
</gene>
<organism evidence="1">
    <name type="scientific">Methanobacterium virus Drs3</name>
    <dbReference type="NCBI Taxonomy" id="1430441"/>
    <lineage>
        <taxon>Viruses</taxon>
        <taxon>Duplodnaviria</taxon>
        <taxon>Heunggongvirae</taxon>
        <taxon>Uroviricota</taxon>
        <taxon>Caudoviricetes</taxon>
        <taxon>Methanobavirales</taxon>
        <taxon>Anaerodiviridae</taxon>
        <taxon>Metforvirus</taxon>
        <taxon>Metforvirus limi</taxon>
        <taxon>Metforvirus Drs3</taxon>
    </lineage>
</organism>